<dbReference type="Proteomes" id="UP000076021">
    <property type="component" value="Chromosome"/>
</dbReference>
<evidence type="ECO:0000313" key="3">
    <source>
        <dbReference type="Proteomes" id="UP000076021"/>
    </source>
</evidence>
<dbReference type="EMBL" id="CP014806">
    <property type="protein sequence ID" value="AMW98930.1"/>
    <property type="molecule type" value="Genomic_DNA"/>
</dbReference>
<feature type="compositionally biased region" description="Basic and acidic residues" evidence="1">
    <location>
        <begin position="1"/>
        <end position="19"/>
    </location>
</feature>
<dbReference type="AlphaFoldDB" id="A0A143HBY1"/>
<reference evidence="2 3" key="1">
    <citation type="journal article" date="2016" name="Genome Announc.">
        <title>Whole-Genome Sequence of Rummeliibacillus stabekisii Strain PP9 Isolated from Antarctic Soil.</title>
        <authorList>
            <person name="da Mota F.F."/>
            <person name="Vollu R.E."/>
            <person name="Jurelevicius D."/>
            <person name="Seldin L."/>
        </authorList>
    </citation>
    <scope>NUCLEOTIDE SEQUENCE [LARGE SCALE GENOMIC DNA]</scope>
    <source>
        <strain evidence="2 3">PP9</strain>
    </source>
</reference>
<reference evidence="3" key="2">
    <citation type="submission" date="2016-03" db="EMBL/GenBank/DDBJ databases">
        <authorList>
            <person name="Ploux O."/>
        </authorList>
    </citation>
    <scope>NUCLEOTIDE SEQUENCE [LARGE SCALE GENOMIC DNA]</scope>
    <source>
        <strain evidence="3">PP9</strain>
    </source>
</reference>
<feature type="region of interest" description="Disordered" evidence="1">
    <location>
        <begin position="1"/>
        <end position="61"/>
    </location>
</feature>
<evidence type="ECO:0000313" key="2">
    <source>
        <dbReference type="EMBL" id="AMW98930.1"/>
    </source>
</evidence>
<keyword evidence="3" id="KW-1185">Reference proteome</keyword>
<proteinExistence type="predicted"/>
<organism evidence="2 3">
    <name type="scientific">Rummeliibacillus stabekisii</name>
    <dbReference type="NCBI Taxonomy" id="241244"/>
    <lineage>
        <taxon>Bacteria</taxon>
        <taxon>Bacillati</taxon>
        <taxon>Bacillota</taxon>
        <taxon>Bacilli</taxon>
        <taxon>Bacillales</taxon>
        <taxon>Caryophanaceae</taxon>
        <taxon>Rummeliibacillus</taxon>
    </lineage>
</organism>
<protein>
    <submittedName>
        <fullName evidence="2">Uncharacterized protein</fullName>
    </submittedName>
</protein>
<name>A0A143HBY1_9BACL</name>
<dbReference type="KEGG" id="rst:ATY39_05345"/>
<feature type="compositionally biased region" description="Basic and acidic residues" evidence="1">
    <location>
        <begin position="32"/>
        <end position="43"/>
    </location>
</feature>
<gene>
    <name evidence="2" type="ORF">ATY39_05345</name>
</gene>
<evidence type="ECO:0000256" key="1">
    <source>
        <dbReference type="SAM" id="MobiDB-lite"/>
    </source>
</evidence>
<dbReference type="RefSeq" id="WP_066786881.1">
    <property type="nucleotide sequence ID" value="NZ_CP014806.1"/>
</dbReference>
<feature type="compositionally biased region" description="Basic and acidic residues" evidence="1">
    <location>
        <begin position="52"/>
        <end position="61"/>
    </location>
</feature>
<sequence>MANNEKKNLSTKKEDREESGLSFDLNPDDFEETKHDNAAKAKSDTYNVGKQTEADTSKNND</sequence>
<accession>A0A143HBY1</accession>